<feature type="region of interest" description="Disordered" evidence="1">
    <location>
        <begin position="81"/>
        <end position="106"/>
    </location>
</feature>
<proteinExistence type="predicted"/>
<reference evidence="3" key="1">
    <citation type="journal article" date="2019" name="Int. J. Syst. Evol. Microbiol.">
        <title>The Global Catalogue of Microorganisms (GCM) 10K type strain sequencing project: providing services to taxonomists for standard genome sequencing and annotation.</title>
        <authorList>
            <consortium name="The Broad Institute Genomics Platform"/>
            <consortium name="The Broad Institute Genome Sequencing Center for Infectious Disease"/>
            <person name="Wu L."/>
            <person name="Ma J."/>
        </authorList>
    </citation>
    <scope>NUCLEOTIDE SEQUENCE [LARGE SCALE GENOMIC DNA]</scope>
    <source>
        <strain evidence="3">KCTC 42087</strain>
    </source>
</reference>
<evidence type="ECO:0000313" key="3">
    <source>
        <dbReference type="Proteomes" id="UP001596074"/>
    </source>
</evidence>
<sequence>MDHDQLKTIANRLQEDLDRLRDARWKEALEDYGNPGQPAIGDYSAGHGLHNTTKTAQTAIGSTYDQFLTAYQNVITALRDSEKNTRNADDQSRAGVNSVGGSRFAS</sequence>
<name>A0ABW0ZYR6_9ACTN</name>
<evidence type="ECO:0000313" key="2">
    <source>
        <dbReference type="EMBL" id="MFC5746000.1"/>
    </source>
</evidence>
<dbReference type="RefSeq" id="WP_378281619.1">
    <property type="nucleotide sequence ID" value="NZ_JBHSON010000011.1"/>
</dbReference>
<keyword evidence="3" id="KW-1185">Reference proteome</keyword>
<comment type="caution">
    <text evidence="2">The sequence shown here is derived from an EMBL/GenBank/DDBJ whole genome shotgun (WGS) entry which is preliminary data.</text>
</comment>
<accession>A0ABW0ZYR6</accession>
<gene>
    <name evidence="2" type="ORF">ACFPZN_10305</name>
</gene>
<protein>
    <recommendedName>
        <fullName evidence="4">PE domain-containing protein</fullName>
    </recommendedName>
</protein>
<feature type="compositionally biased region" description="Basic and acidic residues" evidence="1">
    <location>
        <begin position="81"/>
        <end position="92"/>
    </location>
</feature>
<evidence type="ECO:0000256" key="1">
    <source>
        <dbReference type="SAM" id="MobiDB-lite"/>
    </source>
</evidence>
<dbReference type="Proteomes" id="UP001596074">
    <property type="component" value="Unassembled WGS sequence"/>
</dbReference>
<organism evidence="2 3">
    <name type="scientific">Actinomadura rugatobispora</name>
    <dbReference type="NCBI Taxonomy" id="1994"/>
    <lineage>
        <taxon>Bacteria</taxon>
        <taxon>Bacillati</taxon>
        <taxon>Actinomycetota</taxon>
        <taxon>Actinomycetes</taxon>
        <taxon>Streptosporangiales</taxon>
        <taxon>Thermomonosporaceae</taxon>
        <taxon>Actinomadura</taxon>
    </lineage>
</organism>
<evidence type="ECO:0008006" key="4">
    <source>
        <dbReference type="Google" id="ProtNLM"/>
    </source>
</evidence>
<dbReference type="EMBL" id="JBHSON010000011">
    <property type="protein sequence ID" value="MFC5746000.1"/>
    <property type="molecule type" value="Genomic_DNA"/>
</dbReference>